<comment type="similarity">
    <text evidence="1 13">Belongs to the tRNA nucleotidyltransferase/poly(A) polymerase family.</text>
</comment>
<reference evidence="16 17" key="1">
    <citation type="journal article" date="2011" name="G3 (Bethesda)">
        <title>Genome evolution in the Eremothecium clade of the Saccharomyces complex revealed by comparative genomics.</title>
        <authorList>
            <person name="Wendland J."/>
            <person name="Walther A."/>
        </authorList>
    </citation>
    <scope>NUCLEOTIDE SEQUENCE [LARGE SCALE GENOMIC DNA]</scope>
    <source>
        <strain evidence="17">CBS 270.75 / DBVPG 7215 / KCTC 17166 / NRRL Y-17582</strain>
    </source>
</reference>
<keyword evidence="4 13" id="KW-0694">RNA-binding</keyword>
<evidence type="ECO:0000256" key="9">
    <source>
        <dbReference type="ARBA" id="ARBA00076038"/>
    </source>
</evidence>
<evidence type="ECO:0000256" key="8">
    <source>
        <dbReference type="ARBA" id="ARBA00072969"/>
    </source>
</evidence>
<dbReference type="RefSeq" id="XP_003647121.1">
    <property type="nucleotide sequence ID" value="XM_003647073.1"/>
</dbReference>
<dbReference type="GO" id="GO:0052929">
    <property type="term" value="F:ATP:3'-cytidine-cytidine-tRNA adenylyltransferase activity"/>
    <property type="evidence" value="ECO:0007669"/>
    <property type="project" value="EnsemblFungi"/>
</dbReference>
<evidence type="ECO:0000256" key="11">
    <source>
        <dbReference type="ARBA" id="ARBA00080500"/>
    </source>
</evidence>
<evidence type="ECO:0000256" key="2">
    <source>
        <dbReference type="ARBA" id="ARBA00022679"/>
    </source>
</evidence>
<dbReference type="InterPro" id="IPR002646">
    <property type="entry name" value="PolA_pol_head_dom"/>
</dbReference>
<evidence type="ECO:0000313" key="17">
    <source>
        <dbReference type="Proteomes" id="UP000006790"/>
    </source>
</evidence>
<dbReference type="FunFam" id="3.30.460.10:FF:000019">
    <property type="entry name" value="tRNA nucleotidyltransferase cca2"/>
    <property type="match status" value="1"/>
</dbReference>
<proteinExistence type="inferred from homology"/>
<name>I6NE12_ERECY</name>
<dbReference type="GO" id="GO:0052927">
    <property type="term" value="F:CC tRNA cytidylyltransferase activity"/>
    <property type="evidence" value="ECO:0007669"/>
    <property type="project" value="EnsemblFungi"/>
</dbReference>
<evidence type="ECO:0000256" key="13">
    <source>
        <dbReference type="RuleBase" id="RU003953"/>
    </source>
</evidence>
<dbReference type="STRING" id="931890.I6NE12"/>
<protein>
    <recommendedName>
        <fullName evidence="8">CCA tRNA nucleotidyltransferase, mitochondrial</fullName>
        <ecNumber evidence="7">2.7.7.72</ecNumber>
    </recommendedName>
    <alternativeName>
        <fullName evidence="10">CCA-adding enzyme</fullName>
    </alternativeName>
    <alternativeName>
        <fullName evidence="9">tRNA CCA-pyrophosphorylase</fullName>
    </alternativeName>
    <alternativeName>
        <fullName evidence="11">tRNA adenylyltransferase</fullName>
    </alternativeName>
    <alternativeName>
        <fullName evidence="12">tRNA nucleotidyltransferase</fullName>
    </alternativeName>
</protein>
<dbReference type="GO" id="GO:0003723">
    <property type="term" value="F:RNA binding"/>
    <property type="evidence" value="ECO:0007669"/>
    <property type="project" value="UniProtKB-KW"/>
</dbReference>
<dbReference type="KEGG" id="erc:Ecym_5566"/>
<dbReference type="GO" id="GO:0001680">
    <property type="term" value="P:tRNA 3'-terminal CCA addition"/>
    <property type="evidence" value="ECO:0007669"/>
    <property type="project" value="EnsemblFungi"/>
</dbReference>
<keyword evidence="3" id="KW-0547">Nucleotide-binding</keyword>
<dbReference type="eggNOG" id="KOG2159">
    <property type="taxonomic scope" value="Eukaryota"/>
</dbReference>
<feature type="domain" description="tRNA nucleotidyltransferase/poly(A) polymerase RNA and SrmB- binding" evidence="15">
    <location>
        <begin position="209"/>
        <end position="268"/>
    </location>
</feature>
<feature type="domain" description="Poly A polymerase head" evidence="14">
    <location>
        <begin position="43"/>
        <end position="181"/>
    </location>
</feature>
<dbReference type="OMA" id="WQKFLDH"/>
<dbReference type="Pfam" id="PF01743">
    <property type="entry name" value="PolyA_pol"/>
    <property type="match status" value="1"/>
</dbReference>
<dbReference type="GeneID" id="11468646"/>
<dbReference type="GO" id="GO:0004810">
    <property type="term" value="F:CCA tRNA nucleotidyltransferase activity"/>
    <property type="evidence" value="ECO:0007669"/>
    <property type="project" value="UniProtKB-EC"/>
</dbReference>
<dbReference type="CDD" id="cd05398">
    <property type="entry name" value="NT_ClassII-CCAase"/>
    <property type="match status" value="1"/>
</dbReference>
<gene>
    <name evidence="16" type="ordered locus">Ecym_5566</name>
</gene>
<dbReference type="SUPFAM" id="SSF81301">
    <property type="entry name" value="Nucleotidyltransferase"/>
    <property type="match status" value="1"/>
</dbReference>
<sequence length="503" mass="57085">MTGMGRVVLYQIRLNSLERRICDAIKDYCGSGVSGQGEPLRPRIAGGWVRDKLLGLDSEDIDVVVNNISGEQFVSGLVEFLRGRDVGKVGSVHKINRNPEKSKHLETCTTHLFGVPVDFVNLRSERYTEDSRIPVVEFGTPLQDAMRRDATLNALFYNIIEEKVEDFTGSGLKDLSEGVLRTPILPQQTFKDDPLRILRLLRFASRFSFVLDPEALEAMKQEDIHRMLETKVSRERVGVEVHKILISKSPLCGIKLMLDAGLMRHVFSYMGGASSTALDNCYKRMISGGYKLVGNLTHVIAGYPLLGTWYEDCNFREHMLLSLILAPFNELYASKHSRKGSSALGRIIKDSLRYPKLSVELVELIVGSLNEYHECVINHASWPRSRVGEVIRKLKGHWELCHCVTLTHIFLEGDNLEGETLVDLTDKYQRFENFVKDNGLTDVHNLKPLIDGKEIAKLYNIRGGPWMSTLMHDILMWQMDHPESSKDQLISWMLPLKDKYLSP</sequence>
<evidence type="ECO:0000256" key="6">
    <source>
        <dbReference type="ARBA" id="ARBA00056517"/>
    </source>
</evidence>
<dbReference type="Proteomes" id="UP000006790">
    <property type="component" value="Chromosome 5"/>
</dbReference>
<evidence type="ECO:0000256" key="1">
    <source>
        <dbReference type="ARBA" id="ARBA00007265"/>
    </source>
</evidence>
<evidence type="ECO:0000256" key="10">
    <source>
        <dbReference type="ARBA" id="ARBA00077436"/>
    </source>
</evidence>
<dbReference type="Gene3D" id="3.30.460.10">
    <property type="entry name" value="Beta Polymerase, domain 2"/>
    <property type="match status" value="1"/>
</dbReference>
<evidence type="ECO:0000259" key="14">
    <source>
        <dbReference type="Pfam" id="PF01743"/>
    </source>
</evidence>
<dbReference type="EMBL" id="CP002501">
    <property type="protein sequence ID" value="AET40304.1"/>
    <property type="molecule type" value="Genomic_DNA"/>
</dbReference>
<evidence type="ECO:0000256" key="5">
    <source>
        <dbReference type="ARBA" id="ARBA00050431"/>
    </source>
</evidence>
<dbReference type="InterPro" id="IPR043519">
    <property type="entry name" value="NT_sf"/>
</dbReference>
<dbReference type="Pfam" id="PF12627">
    <property type="entry name" value="PolyA_pol_RNAbd"/>
    <property type="match status" value="1"/>
</dbReference>
<evidence type="ECO:0000313" key="16">
    <source>
        <dbReference type="EMBL" id="AET40304.1"/>
    </source>
</evidence>
<evidence type="ECO:0000259" key="15">
    <source>
        <dbReference type="Pfam" id="PF12627"/>
    </source>
</evidence>
<keyword evidence="17" id="KW-1185">Reference proteome</keyword>
<dbReference type="GO" id="GO:0000166">
    <property type="term" value="F:nucleotide binding"/>
    <property type="evidence" value="ECO:0007669"/>
    <property type="project" value="UniProtKB-KW"/>
</dbReference>
<evidence type="ECO:0000256" key="7">
    <source>
        <dbReference type="ARBA" id="ARBA00066885"/>
    </source>
</evidence>
<dbReference type="SUPFAM" id="SSF81891">
    <property type="entry name" value="Poly A polymerase C-terminal region-like"/>
    <property type="match status" value="1"/>
</dbReference>
<dbReference type="PANTHER" id="PTHR13734:SF5">
    <property type="entry name" value="CCA TRNA NUCLEOTIDYLTRANSFERASE, MITOCHONDRIAL"/>
    <property type="match status" value="1"/>
</dbReference>
<dbReference type="FunCoup" id="I6NE12">
    <property type="interactions" value="129"/>
</dbReference>
<keyword evidence="2 13" id="KW-0808">Transferase</keyword>
<evidence type="ECO:0000256" key="3">
    <source>
        <dbReference type="ARBA" id="ARBA00022741"/>
    </source>
</evidence>
<organism evidence="16 17">
    <name type="scientific">Eremothecium cymbalariae (strain CBS 270.75 / DBVPG 7215 / KCTC 17166 / NRRL Y-17582)</name>
    <name type="common">Yeast</name>
    <dbReference type="NCBI Taxonomy" id="931890"/>
    <lineage>
        <taxon>Eukaryota</taxon>
        <taxon>Fungi</taxon>
        <taxon>Dikarya</taxon>
        <taxon>Ascomycota</taxon>
        <taxon>Saccharomycotina</taxon>
        <taxon>Saccharomycetes</taxon>
        <taxon>Saccharomycetales</taxon>
        <taxon>Saccharomycetaceae</taxon>
        <taxon>Eremothecium</taxon>
    </lineage>
</organism>
<dbReference type="Gene3D" id="1.10.3090.10">
    <property type="entry name" value="cca-adding enzyme, domain 2"/>
    <property type="match status" value="1"/>
</dbReference>
<accession>I6NE12</accession>
<dbReference type="EC" id="2.7.7.72" evidence="7"/>
<dbReference type="GO" id="GO:0005759">
    <property type="term" value="C:mitochondrial matrix"/>
    <property type="evidence" value="ECO:0007669"/>
    <property type="project" value="EnsemblFungi"/>
</dbReference>
<dbReference type="HOGENOM" id="CLU_019592_2_1_1"/>
<dbReference type="AlphaFoldDB" id="I6NE12"/>
<dbReference type="OrthoDB" id="445712at2759"/>
<evidence type="ECO:0000256" key="4">
    <source>
        <dbReference type="ARBA" id="ARBA00022884"/>
    </source>
</evidence>
<evidence type="ECO:0000256" key="12">
    <source>
        <dbReference type="ARBA" id="ARBA00082324"/>
    </source>
</evidence>
<dbReference type="InterPro" id="IPR032828">
    <property type="entry name" value="PolyA_RNA-bd"/>
</dbReference>
<dbReference type="PANTHER" id="PTHR13734">
    <property type="entry name" value="TRNA-NUCLEOTIDYLTRANSFERASE"/>
    <property type="match status" value="1"/>
</dbReference>
<dbReference type="InParanoid" id="I6NE12"/>
<comment type="function">
    <text evidence="6">Nucleotidyltransferase that catalyzes the addition and repair of the essential 3'-terminal CCA sequence in tRNAs, which is necessary for the attachment of amino acids to the 3' terminus of tRNA molecules, using CTP and ATP as substrates. tRNA 3'-terminal CCA addition is required both for tRNA processing and repair. Also involved in tRNA surveillance by mediating tandem CCA addition to generate a CCACCA at the 3' terminus of unstable tRNAs. While stable tRNAs receive only 3'-terminal CCA, unstable tRNAs are marked with CCACCA and rapidly degraded. The structural flexibility of RNA controls the choice between CCA versus CCACCA addition: following the first CCA addition cycle, nucleotide-binding to the active site triggers a clockwise screw motion, producing torque on the RNA. This ejects stable RNAs, whereas unstable RNAs are refolded while bound to the enzyme and subjected to a second CCA catalytic cycle.</text>
</comment>
<comment type="catalytic activity">
    <reaction evidence="5">
        <text>a tRNA precursor + 2 CTP + ATP = a tRNA with a 3' CCA end + 3 diphosphate</text>
        <dbReference type="Rhea" id="RHEA:14433"/>
        <dbReference type="Rhea" id="RHEA-COMP:10465"/>
        <dbReference type="Rhea" id="RHEA-COMP:10468"/>
        <dbReference type="ChEBI" id="CHEBI:30616"/>
        <dbReference type="ChEBI" id="CHEBI:33019"/>
        <dbReference type="ChEBI" id="CHEBI:37563"/>
        <dbReference type="ChEBI" id="CHEBI:74896"/>
        <dbReference type="ChEBI" id="CHEBI:83071"/>
        <dbReference type="EC" id="2.7.7.72"/>
    </reaction>
</comment>